<evidence type="ECO:0000256" key="2">
    <source>
        <dbReference type="ARBA" id="ARBA00008684"/>
    </source>
</evidence>
<evidence type="ECO:0000256" key="7">
    <source>
        <dbReference type="ARBA" id="ARBA00022614"/>
    </source>
</evidence>
<keyword evidence="4" id="KW-1003">Cell membrane</keyword>
<dbReference type="InterPro" id="IPR003591">
    <property type="entry name" value="Leu-rich_rpt_typical-subtyp"/>
</dbReference>
<dbReference type="GO" id="GO:0005886">
    <property type="term" value="C:plasma membrane"/>
    <property type="evidence" value="ECO:0000318"/>
    <property type="project" value="GO_Central"/>
</dbReference>
<dbReference type="EnsemblPlants" id="Pp3c3_12560V3.4">
    <property type="protein sequence ID" value="Pp3c3_12560V3.4"/>
    <property type="gene ID" value="Pp3c3_12560"/>
</dbReference>
<dbReference type="SMART" id="SM00220">
    <property type="entry name" value="S_TKc"/>
    <property type="match status" value="1"/>
</dbReference>
<proteinExistence type="inferred from homology"/>
<evidence type="ECO:0000256" key="16">
    <source>
        <dbReference type="ARBA" id="ARBA00023136"/>
    </source>
</evidence>
<feature type="transmembrane region" description="Helical" evidence="22">
    <location>
        <begin position="35"/>
        <end position="56"/>
    </location>
</feature>
<dbReference type="GO" id="GO:0005524">
    <property type="term" value="F:ATP binding"/>
    <property type="evidence" value="ECO:0007669"/>
    <property type="project" value="UniProtKB-UniRule"/>
</dbReference>
<evidence type="ECO:0000256" key="20">
    <source>
        <dbReference type="ARBA" id="ARBA00048679"/>
    </source>
</evidence>
<evidence type="ECO:0000256" key="13">
    <source>
        <dbReference type="ARBA" id="ARBA00022777"/>
    </source>
</evidence>
<dbReference type="Gramene" id="Pp3c3_12560V3.1">
    <property type="protein sequence ID" value="Pp3c3_12560V3.1"/>
    <property type="gene ID" value="Pp3c3_12560"/>
</dbReference>
<dbReference type="FunFam" id="1.10.510.10:FF:000417">
    <property type="entry name" value="Leucine-rich repeat receptor-like protein kinase"/>
    <property type="match status" value="1"/>
</dbReference>
<dbReference type="EMBL" id="ABEU02000003">
    <property type="protein sequence ID" value="PNR57355.1"/>
    <property type="molecule type" value="Genomic_DNA"/>
</dbReference>
<dbReference type="PROSITE" id="PS00108">
    <property type="entry name" value="PROTEIN_KINASE_ST"/>
    <property type="match status" value="1"/>
</dbReference>
<dbReference type="RefSeq" id="XP_024370974.1">
    <property type="nucleotide sequence ID" value="XM_024515206.2"/>
</dbReference>
<keyword evidence="13" id="KW-0418">Kinase</keyword>
<dbReference type="FunFam" id="3.80.10.10:FF:000453">
    <property type="entry name" value="Leucine-rich receptor-like protein kinase family protein"/>
    <property type="match status" value="1"/>
</dbReference>
<dbReference type="FunFam" id="3.30.200.20:FF:000260">
    <property type="entry name" value="LRR receptor-like serine/threonine-protein kinase RPK2"/>
    <property type="match status" value="1"/>
</dbReference>
<dbReference type="InterPro" id="IPR001611">
    <property type="entry name" value="Leu-rich_rpt"/>
</dbReference>
<dbReference type="Gramene" id="Pp3c3_12560V3.4">
    <property type="protein sequence ID" value="Pp3c3_12560V3.4"/>
    <property type="gene ID" value="Pp3c3_12560"/>
</dbReference>
<sequence>MWAPARDHRCRFRCFLCLVDVALLLISDMEVNRRLRWVVDIVTLLVWIVGAAAALTPDGVALLEFKESLAVSSQSSPLLKTWNESDASPCHWGGISCTRSGHVQSIDLEAQGLEGVISPSLGKLQSLQELILSTNKLSGIIPPDLGNCRSLVTLYLDGNALTGEIPEELANLENLSELALTENLLEGEIPPAFAALPNLTGFDLGENRLTGHVPPAIYENVNLVWFAVNDNNLTGDITAGLEALSKLPAIGDIWMHGNSFSGTLPPSIGNAFTLESICLNNQGYGISSFGGTIPREIGKLVNLTHLDLRDNNFTGTIPPELGNLVLLEGMFLSNNQLTGRIPREFGRLGNMVDLHLFQNRLDGPIPEELGDCHSLQVFLAYENFLNGSIPSSFGNLVNLTILDVHNNAMSGSLPVEIFNCTSLTSLYLADNTFSGIIPSEIGKLTSLTSLRMCFNNFSGPFPEEIANLKYLEEIVLNSNALTGHIPAGLSKLTELEHIFLYDNFMSGPLPSDLGRFSKLITLDIRNNSFNGSLPRWLCRGESLEFLDVHLNNFEGPIPSSLSSCRTLDRFRASDNRFTRIPNDFGRNCSLTFLDLSSNQLKGPLPRRLGSNSNLSSLALHDNGLTGDLSSLEFSQLPNLQSLDLSMNSLTGEIPAAMASCMKLFLIDLSFNSLSGTVPAALAKISRLQSLFLQGNNFTWVDPSMYFSFSSLRILNFAENPWNGRVAAEIGSISTLTYLNLSYGGYTGPIPSELGKLNQLEVLDLSHNGLTGEVPNVLGDIVSLLSVNLSHNQLTGSLPSSWVKLFNANPSAFDNNPGLCLKYLNNQCVSAATVIPAGSGGKKLTVGVILGMIVGITSVLLLIVAFFFWRCWHSRKTIDPAPMEMIVEVLSSPGFAITFEDIMAATQNLNDSYIIGRGSHGVVYKATLASGTPIVAKKIVAFDKSTKLIHKSFWREIETIGHAKHRNLVRLLGFCKLGEVGLLLYDYVSNGDLHAALHNKELGLVLNWRSRLRIAEGVAHGLAYLHHDYDPPIVHRDIKASNVLLDDDLEAHISDFGIAKVLDMHQSDDGTTTASLVSGTYGYIAPEVACGVKVTPKLDVYSYGVLLLELLTGKQPADPSFGETMHIAAWVRTVVQQNEGRMSDSIIDPWILRSTNLAARLEMLHVQKIALLCTAESPMDRPAMRDVVEMLRNLPQTNEHMEHMEIG</sequence>
<dbReference type="EnsemblPlants" id="Pp3c3_12560V3.1">
    <property type="protein sequence ID" value="Pp3c3_12560V3.1"/>
    <property type="gene ID" value="Pp3c3_12560"/>
</dbReference>
<reference evidence="24 26" key="1">
    <citation type="journal article" date="2008" name="Science">
        <title>The Physcomitrella genome reveals evolutionary insights into the conquest of land by plants.</title>
        <authorList>
            <person name="Rensing S."/>
            <person name="Lang D."/>
            <person name="Zimmer A."/>
            <person name="Terry A."/>
            <person name="Salamov A."/>
            <person name="Shapiro H."/>
            <person name="Nishiyama T."/>
            <person name="Perroud P.-F."/>
            <person name="Lindquist E."/>
            <person name="Kamisugi Y."/>
            <person name="Tanahashi T."/>
            <person name="Sakakibara K."/>
            <person name="Fujita T."/>
            <person name="Oishi K."/>
            <person name="Shin-I T."/>
            <person name="Kuroki Y."/>
            <person name="Toyoda A."/>
            <person name="Suzuki Y."/>
            <person name="Hashimoto A."/>
            <person name="Yamaguchi K."/>
            <person name="Sugano A."/>
            <person name="Kohara Y."/>
            <person name="Fujiyama A."/>
            <person name="Anterola A."/>
            <person name="Aoki S."/>
            <person name="Ashton N."/>
            <person name="Barbazuk W.B."/>
            <person name="Barker E."/>
            <person name="Bennetzen J."/>
            <person name="Bezanilla M."/>
            <person name="Blankenship R."/>
            <person name="Cho S.H."/>
            <person name="Dutcher S."/>
            <person name="Estelle M."/>
            <person name="Fawcett J.A."/>
            <person name="Gundlach H."/>
            <person name="Hanada K."/>
            <person name="Heyl A."/>
            <person name="Hicks K.A."/>
            <person name="Hugh J."/>
            <person name="Lohr M."/>
            <person name="Mayer K."/>
            <person name="Melkozernov A."/>
            <person name="Murata T."/>
            <person name="Nelson D."/>
            <person name="Pils B."/>
            <person name="Prigge M."/>
            <person name="Reiss B."/>
            <person name="Renner T."/>
            <person name="Rombauts S."/>
            <person name="Rushton P."/>
            <person name="Sanderfoot A."/>
            <person name="Schween G."/>
            <person name="Shiu S.-H."/>
            <person name="Stueber K."/>
            <person name="Theodoulou F.L."/>
            <person name="Tu H."/>
            <person name="Van de Peer Y."/>
            <person name="Verrier P.J."/>
            <person name="Waters E."/>
            <person name="Wood A."/>
            <person name="Yang L."/>
            <person name="Cove D."/>
            <person name="Cuming A."/>
            <person name="Hasebe M."/>
            <person name="Lucas S."/>
            <person name="Mishler D.B."/>
            <person name="Reski R."/>
            <person name="Grigoriev I."/>
            <person name="Quatrano R.S."/>
            <person name="Boore J.L."/>
        </authorList>
    </citation>
    <scope>NUCLEOTIDE SEQUENCE [LARGE SCALE GENOMIC DNA]</scope>
    <source>
        <strain evidence="25 26">cv. Gransden 2004</strain>
    </source>
</reference>
<evidence type="ECO:0000256" key="8">
    <source>
        <dbReference type="ARBA" id="ARBA00022679"/>
    </source>
</evidence>
<comment type="subcellular location">
    <subcellularLocation>
        <location evidence="1">Cell membrane</location>
        <topology evidence="1">Single-pass type I membrane protein</topology>
    </subcellularLocation>
</comment>
<keyword evidence="8" id="KW-0808">Transferase</keyword>
<dbReference type="Gramene" id="Pp3c3_12560V3.2">
    <property type="protein sequence ID" value="Pp3c3_12560V3.2"/>
    <property type="gene ID" value="Pp3c3_12560"/>
</dbReference>
<dbReference type="EnsemblPlants" id="Pp3c3_12560V3.2">
    <property type="protein sequence ID" value="Pp3c3_12560V3.2"/>
    <property type="gene ID" value="Pp3c3_12560"/>
</dbReference>
<dbReference type="InterPro" id="IPR050647">
    <property type="entry name" value="Plant_LRR-RLKs"/>
</dbReference>
<evidence type="ECO:0000256" key="21">
    <source>
        <dbReference type="PROSITE-ProRule" id="PRU10141"/>
    </source>
</evidence>
<dbReference type="SMART" id="SM00369">
    <property type="entry name" value="LRR_TYP"/>
    <property type="match status" value="13"/>
</dbReference>
<keyword evidence="11" id="KW-0677">Repeat</keyword>
<dbReference type="AlphaFoldDB" id="A0A2K1KU84"/>
<keyword evidence="17" id="KW-0675">Receptor</keyword>
<dbReference type="Pfam" id="PF13855">
    <property type="entry name" value="LRR_8"/>
    <property type="match status" value="2"/>
</dbReference>
<evidence type="ECO:0000256" key="10">
    <source>
        <dbReference type="ARBA" id="ARBA00022729"/>
    </source>
</evidence>
<dbReference type="SUPFAM" id="SSF56112">
    <property type="entry name" value="Protein kinase-like (PK-like)"/>
    <property type="match status" value="1"/>
</dbReference>
<keyword evidence="12 21" id="KW-0547">Nucleotide-binding</keyword>
<organism evidence="24">
    <name type="scientific">Physcomitrium patens</name>
    <name type="common">Spreading-leaved earth moss</name>
    <name type="synonym">Physcomitrella patens</name>
    <dbReference type="NCBI Taxonomy" id="3218"/>
    <lineage>
        <taxon>Eukaryota</taxon>
        <taxon>Viridiplantae</taxon>
        <taxon>Streptophyta</taxon>
        <taxon>Embryophyta</taxon>
        <taxon>Bryophyta</taxon>
        <taxon>Bryophytina</taxon>
        <taxon>Bryopsida</taxon>
        <taxon>Funariidae</taxon>
        <taxon>Funariales</taxon>
        <taxon>Funariaceae</taxon>
        <taxon>Physcomitrium</taxon>
    </lineage>
</organism>
<dbReference type="FunFam" id="3.80.10.10:FF:000430">
    <property type="entry name" value="Leucine-rich repeat receptor-like protein kinase PEPR1"/>
    <property type="match status" value="1"/>
</dbReference>
<dbReference type="GO" id="GO:0006952">
    <property type="term" value="P:defense response"/>
    <property type="evidence" value="ECO:0007669"/>
    <property type="project" value="UniProtKB-ARBA"/>
</dbReference>
<dbReference type="GO" id="GO:0051707">
    <property type="term" value="P:response to other organism"/>
    <property type="evidence" value="ECO:0007669"/>
    <property type="project" value="UniProtKB-ARBA"/>
</dbReference>
<dbReference type="Proteomes" id="UP000006727">
    <property type="component" value="Chromosome 3"/>
</dbReference>
<evidence type="ECO:0000313" key="24">
    <source>
        <dbReference type="EMBL" id="PNR57355.1"/>
    </source>
</evidence>
<dbReference type="PANTHER" id="PTHR48056">
    <property type="entry name" value="LRR RECEPTOR-LIKE SERINE/THREONINE-PROTEIN KINASE-RELATED"/>
    <property type="match status" value="1"/>
</dbReference>
<dbReference type="OrthoDB" id="676979at2759"/>
<evidence type="ECO:0000259" key="23">
    <source>
        <dbReference type="PROSITE" id="PS50011"/>
    </source>
</evidence>
<keyword evidence="9 22" id="KW-0812">Transmembrane</keyword>
<keyword evidence="26" id="KW-1185">Reference proteome</keyword>
<evidence type="ECO:0000256" key="17">
    <source>
        <dbReference type="ARBA" id="ARBA00023170"/>
    </source>
</evidence>
<dbReference type="Gene3D" id="3.80.10.10">
    <property type="entry name" value="Ribonuclease Inhibitor"/>
    <property type="match status" value="5"/>
</dbReference>
<evidence type="ECO:0000256" key="11">
    <source>
        <dbReference type="ARBA" id="ARBA00022737"/>
    </source>
</evidence>
<evidence type="ECO:0000256" key="14">
    <source>
        <dbReference type="ARBA" id="ARBA00022840"/>
    </source>
</evidence>
<dbReference type="InterPro" id="IPR032675">
    <property type="entry name" value="LRR_dom_sf"/>
</dbReference>
<comment type="catalytic activity">
    <reaction evidence="19">
        <text>L-threonyl-[protein] + ATP = O-phospho-L-threonyl-[protein] + ADP + H(+)</text>
        <dbReference type="Rhea" id="RHEA:46608"/>
        <dbReference type="Rhea" id="RHEA-COMP:11060"/>
        <dbReference type="Rhea" id="RHEA-COMP:11605"/>
        <dbReference type="ChEBI" id="CHEBI:15378"/>
        <dbReference type="ChEBI" id="CHEBI:30013"/>
        <dbReference type="ChEBI" id="CHEBI:30616"/>
        <dbReference type="ChEBI" id="CHEBI:61977"/>
        <dbReference type="ChEBI" id="CHEBI:456216"/>
        <dbReference type="EC" id="2.7.11.1"/>
    </reaction>
</comment>
<dbReference type="PaxDb" id="3218-PP1S161_36V6.1"/>
<dbReference type="Pfam" id="PF08263">
    <property type="entry name" value="LRRNT_2"/>
    <property type="match status" value="1"/>
</dbReference>
<protein>
    <recommendedName>
        <fullName evidence="3">non-specific serine/threonine protein kinase</fullName>
        <ecNumber evidence="3">2.7.11.1</ecNumber>
    </recommendedName>
</protein>
<evidence type="ECO:0000256" key="3">
    <source>
        <dbReference type="ARBA" id="ARBA00012513"/>
    </source>
</evidence>
<evidence type="ECO:0000256" key="6">
    <source>
        <dbReference type="ARBA" id="ARBA00022553"/>
    </source>
</evidence>
<dbReference type="Gene3D" id="3.30.200.20">
    <property type="entry name" value="Phosphorylase Kinase, domain 1"/>
    <property type="match status" value="1"/>
</dbReference>
<dbReference type="EC" id="2.7.11.1" evidence="3"/>
<dbReference type="SUPFAM" id="SSF52047">
    <property type="entry name" value="RNI-like"/>
    <property type="match status" value="1"/>
</dbReference>
<evidence type="ECO:0000256" key="15">
    <source>
        <dbReference type="ARBA" id="ARBA00022989"/>
    </source>
</evidence>
<feature type="domain" description="Protein kinase" evidence="23">
    <location>
        <begin position="908"/>
        <end position="1205"/>
    </location>
</feature>
<evidence type="ECO:0000256" key="12">
    <source>
        <dbReference type="ARBA" id="ARBA00022741"/>
    </source>
</evidence>
<gene>
    <name evidence="25" type="primary">LOC112280119</name>
    <name evidence="24" type="ORF">PHYPA_004349</name>
</gene>
<evidence type="ECO:0000313" key="26">
    <source>
        <dbReference type="Proteomes" id="UP000006727"/>
    </source>
</evidence>
<dbReference type="PROSITE" id="PS50011">
    <property type="entry name" value="PROTEIN_KINASE_DOM"/>
    <property type="match status" value="1"/>
</dbReference>
<evidence type="ECO:0000256" key="22">
    <source>
        <dbReference type="SAM" id="Phobius"/>
    </source>
</evidence>
<keyword evidence="10" id="KW-0732">Signal</keyword>
<dbReference type="Pfam" id="PF00560">
    <property type="entry name" value="LRR_1"/>
    <property type="match status" value="8"/>
</dbReference>
<dbReference type="SUPFAM" id="SSF52058">
    <property type="entry name" value="L domain-like"/>
    <property type="match status" value="1"/>
</dbReference>
<name>A0A2K1KU84_PHYPA</name>
<dbReference type="GO" id="GO:0004674">
    <property type="term" value="F:protein serine/threonine kinase activity"/>
    <property type="evidence" value="ECO:0007669"/>
    <property type="project" value="UniProtKB-KW"/>
</dbReference>
<evidence type="ECO:0000313" key="25">
    <source>
        <dbReference type="EnsemblPlants" id="Pp3c3_12560V3.1"/>
    </source>
</evidence>
<comment type="catalytic activity">
    <reaction evidence="20">
        <text>L-seryl-[protein] + ATP = O-phospho-L-seryl-[protein] + ADP + H(+)</text>
        <dbReference type="Rhea" id="RHEA:17989"/>
        <dbReference type="Rhea" id="RHEA-COMP:9863"/>
        <dbReference type="Rhea" id="RHEA-COMP:11604"/>
        <dbReference type="ChEBI" id="CHEBI:15378"/>
        <dbReference type="ChEBI" id="CHEBI:29999"/>
        <dbReference type="ChEBI" id="CHEBI:30616"/>
        <dbReference type="ChEBI" id="CHEBI:83421"/>
        <dbReference type="ChEBI" id="CHEBI:456216"/>
        <dbReference type="EC" id="2.7.11.1"/>
    </reaction>
</comment>
<dbReference type="KEGG" id="ppp:112280119"/>
<keyword evidence="15 22" id="KW-1133">Transmembrane helix</keyword>
<dbReference type="EnsemblPlants" id="Pp3c3_12560V3.3">
    <property type="protein sequence ID" value="Pp3c3_12560V3.3"/>
    <property type="gene ID" value="Pp3c3_12560"/>
</dbReference>
<keyword evidence="16 22" id="KW-0472">Membrane</keyword>
<evidence type="ECO:0000256" key="18">
    <source>
        <dbReference type="ARBA" id="ARBA00023180"/>
    </source>
</evidence>
<dbReference type="FunFam" id="3.80.10.10:FF:000385">
    <property type="entry name" value="Leucine-rich repeat family protein"/>
    <property type="match status" value="1"/>
</dbReference>
<keyword evidence="5" id="KW-0723">Serine/threonine-protein kinase</keyword>
<dbReference type="PRINTS" id="PR00019">
    <property type="entry name" value="LEURICHRPT"/>
</dbReference>
<dbReference type="Pfam" id="PF13516">
    <property type="entry name" value="LRR_6"/>
    <property type="match status" value="1"/>
</dbReference>
<dbReference type="PANTHER" id="PTHR48056:SF26">
    <property type="entry name" value="MDIS1-INTERACTING RECEPTOR LIKE KINASE 1"/>
    <property type="match status" value="1"/>
</dbReference>
<dbReference type="Gene3D" id="1.10.510.10">
    <property type="entry name" value="Transferase(Phosphotransferase) domain 1"/>
    <property type="match status" value="1"/>
</dbReference>
<evidence type="ECO:0000256" key="4">
    <source>
        <dbReference type="ARBA" id="ARBA00022475"/>
    </source>
</evidence>
<dbReference type="InterPro" id="IPR000719">
    <property type="entry name" value="Prot_kinase_dom"/>
</dbReference>
<dbReference type="InterPro" id="IPR017441">
    <property type="entry name" value="Protein_kinase_ATP_BS"/>
</dbReference>
<evidence type="ECO:0000256" key="1">
    <source>
        <dbReference type="ARBA" id="ARBA00004251"/>
    </source>
</evidence>
<dbReference type="PROSITE" id="PS00107">
    <property type="entry name" value="PROTEIN_KINASE_ATP"/>
    <property type="match status" value="1"/>
</dbReference>
<dbReference type="InterPro" id="IPR013210">
    <property type="entry name" value="LRR_N_plant-typ"/>
</dbReference>
<keyword evidence="14 21" id="KW-0067">ATP-binding</keyword>
<feature type="transmembrane region" description="Helical" evidence="22">
    <location>
        <begin position="843"/>
        <end position="868"/>
    </location>
</feature>
<dbReference type="GO" id="GO:0009791">
    <property type="term" value="P:post-embryonic development"/>
    <property type="evidence" value="ECO:0007669"/>
    <property type="project" value="UniProtKB-ARBA"/>
</dbReference>
<keyword evidence="6" id="KW-0597">Phosphoprotein</keyword>
<reference evidence="24 26" key="2">
    <citation type="journal article" date="2018" name="Plant J.">
        <title>The Physcomitrella patens chromosome-scale assembly reveals moss genome structure and evolution.</title>
        <authorList>
            <person name="Lang D."/>
            <person name="Ullrich K.K."/>
            <person name="Murat F."/>
            <person name="Fuchs J."/>
            <person name="Jenkins J."/>
            <person name="Haas F.B."/>
            <person name="Piednoel M."/>
            <person name="Gundlach H."/>
            <person name="Van Bel M."/>
            <person name="Meyberg R."/>
            <person name="Vives C."/>
            <person name="Morata J."/>
            <person name="Symeonidi A."/>
            <person name="Hiss M."/>
            <person name="Muchero W."/>
            <person name="Kamisugi Y."/>
            <person name="Saleh O."/>
            <person name="Blanc G."/>
            <person name="Decker E.L."/>
            <person name="van Gessel N."/>
            <person name="Grimwood J."/>
            <person name="Hayes R.D."/>
            <person name="Graham S.W."/>
            <person name="Gunter L.E."/>
            <person name="McDaniel S.F."/>
            <person name="Hoernstein S.N.W."/>
            <person name="Larsson A."/>
            <person name="Li F.W."/>
            <person name="Perroud P.F."/>
            <person name="Phillips J."/>
            <person name="Ranjan P."/>
            <person name="Rokshar D.S."/>
            <person name="Rothfels C.J."/>
            <person name="Schneider L."/>
            <person name="Shu S."/>
            <person name="Stevenson D.W."/>
            <person name="Thummler F."/>
            <person name="Tillich M."/>
            <person name="Villarreal Aguilar J.C."/>
            <person name="Widiez T."/>
            <person name="Wong G.K."/>
            <person name="Wymore A."/>
            <person name="Zhang Y."/>
            <person name="Zimmer A.D."/>
            <person name="Quatrano R.S."/>
            <person name="Mayer K.F.X."/>
            <person name="Goodstein D."/>
            <person name="Casacuberta J.M."/>
            <person name="Vandepoele K."/>
            <person name="Reski R."/>
            <person name="Cuming A.C."/>
            <person name="Tuskan G.A."/>
            <person name="Maumus F."/>
            <person name="Salse J."/>
            <person name="Schmutz J."/>
            <person name="Rensing S.A."/>
        </authorList>
    </citation>
    <scope>NUCLEOTIDE SEQUENCE [LARGE SCALE GENOMIC DNA]</scope>
    <source>
        <strain evidence="25 26">cv. Gransden 2004</strain>
    </source>
</reference>
<dbReference type="GeneID" id="112280119"/>
<dbReference type="FunFam" id="3.80.10.10:FF:001314">
    <property type="entry name" value="Leucine-rich repeat receptor-like serine/threonine-protein kinase At1g17230"/>
    <property type="match status" value="1"/>
</dbReference>
<evidence type="ECO:0000256" key="5">
    <source>
        <dbReference type="ARBA" id="ARBA00022527"/>
    </source>
</evidence>
<evidence type="ECO:0000256" key="9">
    <source>
        <dbReference type="ARBA" id="ARBA00022692"/>
    </source>
</evidence>
<keyword evidence="18" id="KW-0325">Glycoprotein</keyword>
<comment type="similarity">
    <text evidence="2">Belongs to the protein kinase superfamily. Ser/Thr protein kinase family.</text>
</comment>
<dbReference type="InterPro" id="IPR011009">
    <property type="entry name" value="Kinase-like_dom_sf"/>
</dbReference>
<dbReference type="Gramene" id="Pp3c3_12560V3.3">
    <property type="protein sequence ID" value="Pp3c3_12560V3.3"/>
    <property type="gene ID" value="Pp3c3_12560"/>
</dbReference>
<feature type="binding site" evidence="21">
    <location>
        <position position="937"/>
    </location>
    <ligand>
        <name>ATP</name>
        <dbReference type="ChEBI" id="CHEBI:30616"/>
    </ligand>
</feature>
<dbReference type="InterPro" id="IPR008271">
    <property type="entry name" value="Ser/Thr_kinase_AS"/>
</dbReference>
<reference evidence="25" key="3">
    <citation type="submission" date="2020-12" db="UniProtKB">
        <authorList>
            <consortium name="EnsemblPlants"/>
        </authorList>
    </citation>
    <scope>IDENTIFICATION</scope>
</reference>
<evidence type="ECO:0000256" key="19">
    <source>
        <dbReference type="ARBA" id="ARBA00047899"/>
    </source>
</evidence>
<keyword evidence="7" id="KW-0433">Leucine-rich repeat</keyword>
<accession>A0A2K1KU84</accession>
<dbReference type="Pfam" id="PF00069">
    <property type="entry name" value="Pkinase"/>
    <property type="match status" value="1"/>
</dbReference>